<accession>L1QGL3</accession>
<keyword evidence="1" id="KW-0235">DNA replication</keyword>
<reference evidence="2 3" key="1">
    <citation type="submission" date="2012-05" db="EMBL/GenBank/DDBJ databases">
        <authorList>
            <person name="Weinstock G."/>
            <person name="Sodergren E."/>
            <person name="Lobos E.A."/>
            <person name="Fulton L."/>
            <person name="Fulton R."/>
            <person name="Courtney L."/>
            <person name="Fronick C."/>
            <person name="O'Laughlin M."/>
            <person name="Godfrey J."/>
            <person name="Wilson R.M."/>
            <person name="Miner T."/>
            <person name="Farmer C."/>
            <person name="Delehaunty K."/>
            <person name="Cordes M."/>
            <person name="Minx P."/>
            <person name="Tomlinson C."/>
            <person name="Chen J."/>
            <person name="Wollam A."/>
            <person name="Pepin K.H."/>
            <person name="Bhonagiri V."/>
            <person name="Zhang X."/>
            <person name="Suruliraj S."/>
            <person name="Warren W."/>
            <person name="Mitreva M."/>
            <person name="Mardis E.R."/>
            <person name="Wilson R.K."/>
        </authorList>
    </citation>
    <scope>NUCLEOTIDE SEQUENCE [LARGE SCALE GENOMIC DNA]</scope>
    <source>
        <strain evidence="2 3">DSM 1785</strain>
    </source>
</reference>
<evidence type="ECO:0000256" key="1">
    <source>
        <dbReference type="ARBA" id="ARBA00022705"/>
    </source>
</evidence>
<dbReference type="PATRIC" id="fig|545697.3.peg.1881"/>
<dbReference type="eggNOG" id="ENOG502ZBF8">
    <property type="taxonomic scope" value="Bacteria"/>
</dbReference>
<dbReference type="Proteomes" id="UP000010420">
    <property type="component" value="Unassembled WGS sequence"/>
</dbReference>
<dbReference type="Gene3D" id="1.10.287.110">
    <property type="entry name" value="DnaJ domain"/>
    <property type="match status" value="1"/>
</dbReference>
<dbReference type="InterPro" id="IPR036869">
    <property type="entry name" value="J_dom_sf"/>
</dbReference>
<proteinExistence type="predicted"/>
<dbReference type="AlphaFoldDB" id="L1QGL3"/>
<comment type="caution">
    <text evidence="2">The sequence shown here is derived from an EMBL/GenBank/DDBJ whole genome shotgun (WGS) entry which is preliminary data.</text>
</comment>
<protein>
    <recommendedName>
        <fullName evidence="4">J domain-containing protein</fullName>
    </recommendedName>
</protein>
<keyword evidence="3" id="KW-1185">Reference proteome</keyword>
<dbReference type="HOGENOM" id="CLU_134911_0_0_9"/>
<dbReference type="GO" id="GO:0006260">
    <property type="term" value="P:DNA replication"/>
    <property type="evidence" value="ECO:0007669"/>
    <property type="project" value="UniProtKB-KW"/>
</dbReference>
<gene>
    <name evidence="2" type="ORF">HMPREF0216_01912</name>
</gene>
<dbReference type="EMBL" id="AMEZ01000053">
    <property type="protein sequence ID" value="EKY26727.1"/>
    <property type="molecule type" value="Genomic_DNA"/>
</dbReference>
<dbReference type="SUPFAM" id="SSF46565">
    <property type="entry name" value="Chaperone J-domain"/>
    <property type="match status" value="1"/>
</dbReference>
<sequence length="159" mass="18685">MIKMKWYEANSIEELKQIGNLRTVKMEINKDIKKLTGRKKLDGFIKMGSNSWKGQYDKIVALKKIINVFNDNDVQSSENNLNYFKSQADKYIFCLLELDGEERMKQLKIYKSLYVNKNAAREWYMNIARNIHPDVCKSEKSAEAMAELTSIYNKMVNHE</sequence>
<evidence type="ECO:0000313" key="3">
    <source>
        <dbReference type="Proteomes" id="UP000010420"/>
    </source>
</evidence>
<name>L1QGL3_9CLOT</name>
<evidence type="ECO:0008006" key="4">
    <source>
        <dbReference type="Google" id="ProtNLM"/>
    </source>
</evidence>
<evidence type="ECO:0000313" key="2">
    <source>
        <dbReference type="EMBL" id="EKY26727.1"/>
    </source>
</evidence>
<organism evidence="2 3">
    <name type="scientific">Clostridium celatum DSM 1785</name>
    <dbReference type="NCBI Taxonomy" id="545697"/>
    <lineage>
        <taxon>Bacteria</taxon>
        <taxon>Bacillati</taxon>
        <taxon>Bacillota</taxon>
        <taxon>Clostridia</taxon>
        <taxon>Eubacteriales</taxon>
        <taxon>Clostridiaceae</taxon>
        <taxon>Clostridium</taxon>
    </lineage>
</organism>